<evidence type="ECO:0000256" key="6">
    <source>
        <dbReference type="SAM" id="MobiDB-lite"/>
    </source>
</evidence>
<dbReference type="PANTHER" id="PTHR20952">
    <property type="entry name" value="ADP-RIBOSYLATION-LIKE FACTOR 6-INTERACTING PROTEIN"/>
    <property type="match status" value="1"/>
</dbReference>
<name>A0A8J4UWA7_9MYCE</name>
<dbReference type="EMBL" id="AJWJ01000031">
    <property type="protein sequence ID" value="KAF2077356.1"/>
    <property type="molecule type" value="Genomic_DNA"/>
</dbReference>
<reference evidence="9" key="1">
    <citation type="submission" date="2020-01" db="EMBL/GenBank/DDBJ databases">
        <title>Development of genomics and gene disruption for Polysphondylium violaceum indicates a role for the polyketide synthase stlB in stalk morphogenesis.</title>
        <authorList>
            <person name="Narita B."/>
            <person name="Kawabe Y."/>
            <person name="Kin K."/>
            <person name="Saito T."/>
            <person name="Gibbs R."/>
            <person name="Kuspa A."/>
            <person name="Muzny D."/>
            <person name="Queller D."/>
            <person name="Richards S."/>
            <person name="Strassman J."/>
            <person name="Sucgang R."/>
            <person name="Worley K."/>
            <person name="Schaap P."/>
        </authorList>
    </citation>
    <scope>NUCLEOTIDE SEQUENCE</scope>
    <source>
        <strain evidence="9">QSvi11</strain>
    </source>
</reference>
<dbReference type="InterPro" id="IPR057282">
    <property type="entry name" value="RETREG1-3-like_RHD"/>
</dbReference>
<sequence length="295" mass="33342">MSNILHKKQQFKKQLEDSFKEHESAVKYFRSVMLWKRPIDFGVLFIITSAILYYISNINISTVSFVGFFVAFILVSHTLFLNFNFKFITKFVPNQSTAEGYSDVINLIVSLKFEFSESISELNRFRAINPTKFNIQATIVCLVLGVIGIYVSGYTLFAFAVYTLLMAPGVLYNRNQNDFVSNTIKSAQPIIDNVAQLAQSLYSKITDALVSSPQPIPGKPSSSSSTAQNIKNNINNTVNNNTNSNTGSNDSNYVQSTFQTVQNINNQYPAAQQQPSRYANDYYDEYQHQGLKKRN</sequence>
<keyword evidence="3" id="KW-0256">Endoplasmic reticulum</keyword>
<comment type="caution">
    <text evidence="9">The sequence shown here is derived from an EMBL/GenBank/DDBJ whole genome shotgun (WGS) entry which is preliminary data.</text>
</comment>
<evidence type="ECO:0000256" key="1">
    <source>
        <dbReference type="ARBA" id="ARBA00004477"/>
    </source>
</evidence>
<protein>
    <recommendedName>
        <fullName evidence="8">Reticulon domain-containing protein</fullName>
    </recommendedName>
</protein>
<feature type="region of interest" description="Disordered" evidence="6">
    <location>
        <begin position="213"/>
        <end position="253"/>
    </location>
</feature>
<keyword evidence="2 7" id="KW-0812">Transmembrane</keyword>
<dbReference type="AlphaFoldDB" id="A0A8J4UWA7"/>
<dbReference type="PANTHER" id="PTHR20952:SF0">
    <property type="entry name" value="ADP-RIBOSYLATION FACTOR-LIKE PROTEIN 6-INTERACTING PROTEIN 1"/>
    <property type="match status" value="1"/>
</dbReference>
<evidence type="ECO:0000256" key="2">
    <source>
        <dbReference type="ARBA" id="ARBA00022692"/>
    </source>
</evidence>
<dbReference type="GO" id="GO:0005789">
    <property type="term" value="C:endoplasmic reticulum membrane"/>
    <property type="evidence" value="ECO:0007669"/>
    <property type="project" value="UniProtKB-SubCell"/>
</dbReference>
<proteinExistence type="predicted"/>
<feature type="domain" description="Reticulon" evidence="8">
    <location>
        <begin position="29"/>
        <end position="224"/>
    </location>
</feature>
<evidence type="ECO:0000313" key="9">
    <source>
        <dbReference type="EMBL" id="KAF2077356.1"/>
    </source>
</evidence>
<dbReference type="PROSITE" id="PS50845">
    <property type="entry name" value="RETICULON"/>
    <property type="match status" value="1"/>
</dbReference>
<dbReference type="InterPro" id="IPR052114">
    <property type="entry name" value="ER_autophagy_membrane_reg"/>
</dbReference>
<keyword evidence="4 7" id="KW-1133">Transmembrane helix</keyword>
<evidence type="ECO:0000313" key="10">
    <source>
        <dbReference type="Proteomes" id="UP000695562"/>
    </source>
</evidence>
<comment type="subcellular location">
    <subcellularLocation>
        <location evidence="1">Endoplasmic reticulum membrane</location>
        <topology evidence="1">Multi-pass membrane protein</topology>
    </subcellularLocation>
</comment>
<feature type="transmembrane region" description="Helical" evidence="7">
    <location>
        <begin position="133"/>
        <end position="150"/>
    </location>
</feature>
<evidence type="ECO:0000259" key="8">
    <source>
        <dbReference type="PROSITE" id="PS50845"/>
    </source>
</evidence>
<evidence type="ECO:0000256" key="3">
    <source>
        <dbReference type="ARBA" id="ARBA00022824"/>
    </source>
</evidence>
<organism evidence="9 10">
    <name type="scientific">Polysphondylium violaceum</name>
    <dbReference type="NCBI Taxonomy" id="133409"/>
    <lineage>
        <taxon>Eukaryota</taxon>
        <taxon>Amoebozoa</taxon>
        <taxon>Evosea</taxon>
        <taxon>Eumycetozoa</taxon>
        <taxon>Dictyostelia</taxon>
        <taxon>Dictyosteliales</taxon>
        <taxon>Dictyosteliaceae</taxon>
        <taxon>Polysphondylium</taxon>
    </lineage>
</organism>
<keyword evidence="10" id="KW-1185">Reference proteome</keyword>
<keyword evidence="5 7" id="KW-0472">Membrane</keyword>
<feature type="transmembrane region" description="Helical" evidence="7">
    <location>
        <begin position="39"/>
        <end position="56"/>
    </location>
</feature>
<accession>A0A8J4UWA7</accession>
<gene>
    <name evidence="9" type="ORF">CYY_001359</name>
</gene>
<evidence type="ECO:0000256" key="4">
    <source>
        <dbReference type="ARBA" id="ARBA00022989"/>
    </source>
</evidence>
<dbReference type="OrthoDB" id="19511at2759"/>
<feature type="compositionally biased region" description="Low complexity" evidence="6">
    <location>
        <begin position="225"/>
        <end position="252"/>
    </location>
</feature>
<evidence type="ECO:0000256" key="7">
    <source>
        <dbReference type="SAM" id="Phobius"/>
    </source>
</evidence>
<dbReference type="Proteomes" id="UP000695562">
    <property type="component" value="Unassembled WGS sequence"/>
</dbReference>
<feature type="transmembrane region" description="Helical" evidence="7">
    <location>
        <begin position="62"/>
        <end position="81"/>
    </location>
</feature>
<dbReference type="InterPro" id="IPR003388">
    <property type="entry name" value="Reticulon"/>
</dbReference>
<dbReference type="Pfam" id="PF24456">
    <property type="entry name" value="RHD_RETREG1-3"/>
    <property type="match status" value="1"/>
</dbReference>
<evidence type="ECO:0000256" key="5">
    <source>
        <dbReference type="ARBA" id="ARBA00023136"/>
    </source>
</evidence>